<dbReference type="InterPro" id="IPR036179">
    <property type="entry name" value="Ig-like_dom_sf"/>
</dbReference>
<dbReference type="GO" id="GO:0019814">
    <property type="term" value="C:immunoglobulin complex"/>
    <property type="evidence" value="ECO:0000318"/>
    <property type="project" value="GO_Central"/>
</dbReference>
<dbReference type="Bgee" id="ENSACAG00000028714">
    <property type="expression patterns" value="Expressed in adrenal gland and 1 other cell type or tissue"/>
</dbReference>
<feature type="domain" description="Ig-like" evidence="2">
    <location>
        <begin position="30"/>
        <end position="124"/>
    </location>
</feature>
<dbReference type="InterPro" id="IPR007110">
    <property type="entry name" value="Ig-like_dom"/>
</dbReference>
<dbReference type="InParanoid" id="R4GC90"/>
<evidence type="ECO:0000259" key="2">
    <source>
        <dbReference type="PROSITE" id="PS50835"/>
    </source>
</evidence>
<dbReference type="SMART" id="SM00409">
    <property type="entry name" value="IG"/>
    <property type="match status" value="1"/>
</dbReference>
<reference evidence="3" key="2">
    <citation type="submission" date="2025-08" db="UniProtKB">
        <authorList>
            <consortium name="Ensembl"/>
        </authorList>
    </citation>
    <scope>IDENTIFICATION</scope>
</reference>
<dbReference type="InterPro" id="IPR003599">
    <property type="entry name" value="Ig_sub"/>
</dbReference>
<dbReference type="AlphaFoldDB" id="R4GC90"/>
<evidence type="ECO:0000256" key="1">
    <source>
        <dbReference type="SAM" id="SignalP"/>
    </source>
</evidence>
<dbReference type="Pfam" id="PF07686">
    <property type="entry name" value="V-set"/>
    <property type="match status" value="1"/>
</dbReference>
<dbReference type="Ensembl" id="ENSACAT00000030367.2">
    <property type="protein sequence ID" value="ENSACAP00000022948.2"/>
    <property type="gene ID" value="ENSACAG00000028714.2"/>
</dbReference>
<dbReference type="InterPro" id="IPR013106">
    <property type="entry name" value="Ig_V-set"/>
</dbReference>
<dbReference type="SUPFAM" id="SSF48726">
    <property type="entry name" value="Immunoglobulin"/>
    <property type="match status" value="1"/>
</dbReference>
<dbReference type="InterPro" id="IPR013783">
    <property type="entry name" value="Ig-like_fold"/>
</dbReference>
<reference evidence="3" key="3">
    <citation type="submission" date="2025-09" db="UniProtKB">
        <authorList>
            <consortium name="Ensembl"/>
        </authorList>
    </citation>
    <scope>IDENTIFICATION</scope>
</reference>
<dbReference type="GO" id="GO:0006955">
    <property type="term" value="P:immune response"/>
    <property type="evidence" value="ECO:0000318"/>
    <property type="project" value="GO_Central"/>
</dbReference>
<proteinExistence type="predicted"/>
<keyword evidence="4" id="KW-1185">Reference proteome</keyword>
<dbReference type="GeneTree" id="ENSGT00940000161517"/>
<dbReference type="InterPro" id="IPR050150">
    <property type="entry name" value="IgV_Light_Chain"/>
</dbReference>
<feature type="signal peptide" evidence="1">
    <location>
        <begin position="1"/>
        <end position="28"/>
    </location>
</feature>
<reference evidence="3" key="1">
    <citation type="submission" date="2009-12" db="EMBL/GenBank/DDBJ databases">
        <title>The Genome Sequence of Anolis carolinensis (Green Anole Lizard).</title>
        <authorList>
            <consortium name="The Genome Sequencing Platform"/>
            <person name="Di Palma F."/>
            <person name="Alfoldi J."/>
            <person name="Heiman D."/>
            <person name="Young S."/>
            <person name="Grabherr M."/>
            <person name="Johnson J."/>
            <person name="Lander E.S."/>
            <person name="Lindblad-Toh K."/>
        </authorList>
    </citation>
    <scope>NUCLEOTIDE SEQUENCE [LARGE SCALE GENOMIC DNA]</scope>
    <source>
        <strain evidence="3">JBL SC #1</strain>
    </source>
</reference>
<protein>
    <submittedName>
        <fullName evidence="3">Immunoglobulin lambda variable 11-55 (non-functional)</fullName>
    </submittedName>
</protein>
<dbReference type="eggNOG" id="ENOG502SS9T">
    <property type="taxonomic scope" value="Eukaryota"/>
</dbReference>
<name>R4GC90_ANOCA</name>
<dbReference type="HOGENOM" id="CLU_077975_4_0_1"/>
<sequence length="147" mass="16260">MENMAGFLFTSRALALLMFLNWPSGSSSQPVLTQQPSASFSSGENVHLTCVMSSGYRISDHRVHWYQQTSGGVPRFLYHYYISSDQGRGSGVPERFSVSPDASNNLRKLVITGVQPVDEGDYYCGTWDSNSSVYHGGNFEGEMSRKA</sequence>
<evidence type="ECO:0000313" key="3">
    <source>
        <dbReference type="Ensembl" id="ENSACAP00000022948.2"/>
    </source>
</evidence>
<dbReference type="Proteomes" id="UP000001646">
    <property type="component" value="Unplaced"/>
</dbReference>
<dbReference type="PROSITE" id="PS50835">
    <property type="entry name" value="IG_LIKE"/>
    <property type="match status" value="1"/>
</dbReference>
<dbReference type="Gene3D" id="2.60.40.10">
    <property type="entry name" value="Immunoglobulins"/>
    <property type="match status" value="1"/>
</dbReference>
<dbReference type="SMART" id="SM00406">
    <property type="entry name" value="IGv"/>
    <property type="match status" value="1"/>
</dbReference>
<evidence type="ECO:0000313" key="4">
    <source>
        <dbReference type="Proteomes" id="UP000001646"/>
    </source>
</evidence>
<dbReference type="PANTHER" id="PTHR23267">
    <property type="entry name" value="IMMUNOGLOBULIN LIGHT CHAIN"/>
    <property type="match status" value="1"/>
</dbReference>
<keyword evidence="1" id="KW-0732">Signal</keyword>
<feature type="chain" id="PRO_5032637127" evidence="1">
    <location>
        <begin position="29"/>
        <end position="147"/>
    </location>
</feature>
<accession>R4GC90</accession>
<organism evidence="3 4">
    <name type="scientific">Anolis carolinensis</name>
    <name type="common">Green anole</name>
    <name type="synonym">American chameleon</name>
    <dbReference type="NCBI Taxonomy" id="28377"/>
    <lineage>
        <taxon>Eukaryota</taxon>
        <taxon>Metazoa</taxon>
        <taxon>Chordata</taxon>
        <taxon>Craniata</taxon>
        <taxon>Vertebrata</taxon>
        <taxon>Euteleostomi</taxon>
        <taxon>Lepidosauria</taxon>
        <taxon>Squamata</taxon>
        <taxon>Bifurcata</taxon>
        <taxon>Unidentata</taxon>
        <taxon>Episquamata</taxon>
        <taxon>Toxicofera</taxon>
        <taxon>Iguania</taxon>
        <taxon>Dactyloidae</taxon>
        <taxon>Anolis</taxon>
    </lineage>
</organism>